<protein>
    <submittedName>
        <fullName evidence="1">Uncharacterized protein</fullName>
    </submittedName>
</protein>
<reference evidence="1" key="3">
    <citation type="submission" date="2023-05" db="EMBL/GenBank/DDBJ databases">
        <authorList>
            <person name="Smith C.H."/>
        </authorList>
    </citation>
    <scope>NUCLEOTIDE SEQUENCE</scope>
    <source>
        <strain evidence="1">CHS0354</strain>
        <tissue evidence="1">Mantle</tissue>
    </source>
</reference>
<dbReference type="AlphaFoldDB" id="A0AAE0T309"/>
<name>A0AAE0T309_9BIVA</name>
<dbReference type="Proteomes" id="UP001195483">
    <property type="component" value="Unassembled WGS sequence"/>
</dbReference>
<proteinExistence type="predicted"/>
<organism evidence="1 2">
    <name type="scientific">Potamilus streckersoni</name>
    <dbReference type="NCBI Taxonomy" id="2493646"/>
    <lineage>
        <taxon>Eukaryota</taxon>
        <taxon>Metazoa</taxon>
        <taxon>Spiralia</taxon>
        <taxon>Lophotrochozoa</taxon>
        <taxon>Mollusca</taxon>
        <taxon>Bivalvia</taxon>
        <taxon>Autobranchia</taxon>
        <taxon>Heteroconchia</taxon>
        <taxon>Palaeoheterodonta</taxon>
        <taxon>Unionida</taxon>
        <taxon>Unionoidea</taxon>
        <taxon>Unionidae</taxon>
        <taxon>Ambleminae</taxon>
        <taxon>Lampsilini</taxon>
        <taxon>Potamilus</taxon>
    </lineage>
</organism>
<sequence length="61" mass="6658">MHICKKNIHAEIDSGSLNIALEPEAASLYCQLLPSDKFSGSGRLTANKYMILDLGSEDICM</sequence>
<gene>
    <name evidence="1" type="ORF">CHS0354_026383</name>
</gene>
<evidence type="ECO:0000313" key="2">
    <source>
        <dbReference type="Proteomes" id="UP001195483"/>
    </source>
</evidence>
<comment type="caution">
    <text evidence="1">The sequence shown here is derived from an EMBL/GenBank/DDBJ whole genome shotgun (WGS) entry which is preliminary data.</text>
</comment>
<evidence type="ECO:0000313" key="1">
    <source>
        <dbReference type="EMBL" id="KAK3602829.1"/>
    </source>
</evidence>
<reference evidence="1" key="2">
    <citation type="journal article" date="2021" name="Genome Biol. Evol.">
        <title>Developing a high-quality reference genome for a parasitic bivalve with doubly uniparental inheritance (Bivalvia: Unionida).</title>
        <authorList>
            <person name="Smith C.H."/>
        </authorList>
    </citation>
    <scope>NUCLEOTIDE SEQUENCE</scope>
    <source>
        <strain evidence="1">CHS0354</strain>
        <tissue evidence="1">Mantle</tissue>
    </source>
</reference>
<accession>A0AAE0T309</accession>
<dbReference type="EMBL" id="JAEAOA010001575">
    <property type="protein sequence ID" value="KAK3602829.1"/>
    <property type="molecule type" value="Genomic_DNA"/>
</dbReference>
<keyword evidence="2" id="KW-1185">Reference proteome</keyword>
<reference evidence="1" key="1">
    <citation type="journal article" date="2021" name="Genome Biol. Evol.">
        <title>A High-Quality Reference Genome for a Parasitic Bivalve with Doubly Uniparental Inheritance (Bivalvia: Unionida).</title>
        <authorList>
            <person name="Smith C.H."/>
        </authorList>
    </citation>
    <scope>NUCLEOTIDE SEQUENCE</scope>
    <source>
        <strain evidence="1">CHS0354</strain>
    </source>
</reference>